<dbReference type="OMA" id="CAMTIWS"/>
<feature type="compositionally biased region" description="Polar residues" evidence="1">
    <location>
        <begin position="249"/>
        <end position="260"/>
    </location>
</feature>
<feature type="region of interest" description="Disordered" evidence="1">
    <location>
        <begin position="249"/>
        <end position="276"/>
    </location>
</feature>
<accession>A0A0A2L7K1</accession>
<feature type="compositionally biased region" description="Basic and acidic residues" evidence="1">
    <location>
        <begin position="496"/>
        <end position="514"/>
    </location>
</feature>
<protein>
    <submittedName>
        <fullName evidence="2">Uncharacterized protein</fullName>
    </submittedName>
</protein>
<comment type="caution">
    <text evidence="2">The sequence shown here is derived from an EMBL/GenBank/DDBJ whole genome shotgun (WGS) entry which is preliminary data.</text>
</comment>
<feature type="compositionally biased region" description="Basic and acidic residues" evidence="1">
    <location>
        <begin position="261"/>
        <end position="273"/>
    </location>
</feature>
<dbReference type="Proteomes" id="UP000030104">
    <property type="component" value="Unassembled WGS sequence"/>
</dbReference>
<dbReference type="STRING" id="40296.A0A0A2L7K1"/>
<name>A0A0A2L7K1_PENIT</name>
<evidence type="ECO:0000313" key="3">
    <source>
        <dbReference type="Proteomes" id="UP000030104"/>
    </source>
</evidence>
<dbReference type="AlphaFoldDB" id="A0A0A2L7K1"/>
<gene>
    <name evidence="2" type="ORF">PITC_058110</name>
</gene>
<feature type="region of interest" description="Disordered" evidence="1">
    <location>
        <begin position="110"/>
        <end position="215"/>
    </location>
</feature>
<feature type="compositionally biased region" description="Polar residues" evidence="1">
    <location>
        <begin position="22"/>
        <end position="48"/>
    </location>
</feature>
<dbReference type="EMBL" id="JQGA01000514">
    <property type="protein sequence ID" value="KGO75141.1"/>
    <property type="molecule type" value="Genomic_DNA"/>
</dbReference>
<feature type="compositionally biased region" description="Polar residues" evidence="1">
    <location>
        <begin position="520"/>
        <end position="551"/>
    </location>
</feature>
<feature type="region of interest" description="Disordered" evidence="1">
    <location>
        <begin position="1"/>
        <end position="57"/>
    </location>
</feature>
<feature type="compositionally biased region" description="Polar residues" evidence="1">
    <location>
        <begin position="194"/>
        <end position="205"/>
    </location>
</feature>
<feature type="compositionally biased region" description="Acidic residues" evidence="1">
    <location>
        <begin position="118"/>
        <end position="140"/>
    </location>
</feature>
<organism evidence="2 3">
    <name type="scientific">Penicillium italicum</name>
    <name type="common">Blue mold</name>
    <dbReference type="NCBI Taxonomy" id="40296"/>
    <lineage>
        <taxon>Eukaryota</taxon>
        <taxon>Fungi</taxon>
        <taxon>Dikarya</taxon>
        <taxon>Ascomycota</taxon>
        <taxon>Pezizomycotina</taxon>
        <taxon>Eurotiomycetes</taxon>
        <taxon>Eurotiomycetidae</taxon>
        <taxon>Eurotiales</taxon>
        <taxon>Aspergillaceae</taxon>
        <taxon>Penicillium</taxon>
    </lineage>
</organism>
<keyword evidence="3" id="KW-1185">Reference proteome</keyword>
<reference evidence="2 3" key="1">
    <citation type="journal article" date="2015" name="Mol. Plant Microbe Interact.">
        <title>Genome, transcriptome, and functional analyses of Penicillium expansum provide new insights into secondary metabolism and pathogenicity.</title>
        <authorList>
            <person name="Ballester A.R."/>
            <person name="Marcet-Houben M."/>
            <person name="Levin E."/>
            <person name="Sela N."/>
            <person name="Selma-Lazaro C."/>
            <person name="Carmona L."/>
            <person name="Wisniewski M."/>
            <person name="Droby S."/>
            <person name="Gonzalez-Candelas L."/>
            <person name="Gabaldon T."/>
        </authorList>
    </citation>
    <scope>NUCLEOTIDE SEQUENCE [LARGE SCALE GENOMIC DNA]</scope>
    <source>
        <strain evidence="2 3">PHI-1</strain>
    </source>
</reference>
<evidence type="ECO:0000256" key="1">
    <source>
        <dbReference type="SAM" id="MobiDB-lite"/>
    </source>
</evidence>
<dbReference type="OrthoDB" id="4315760at2759"/>
<feature type="region of interest" description="Disordered" evidence="1">
    <location>
        <begin position="496"/>
        <end position="567"/>
    </location>
</feature>
<proteinExistence type="predicted"/>
<dbReference type="HOGENOM" id="CLU_441524_0_0_1"/>
<feature type="compositionally biased region" description="Basic and acidic residues" evidence="1">
    <location>
        <begin position="8"/>
        <end position="20"/>
    </location>
</feature>
<feature type="compositionally biased region" description="Polar residues" evidence="1">
    <location>
        <begin position="159"/>
        <end position="185"/>
    </location>
</feature>
<sequence>MAPNVPKSDTKKKDRRKENGVSKPTSRQATMAQKNLLNNRKNAQSQQRDSQRKQLKDLQKKINATKALMSQEEDEEKLGEIEVSLKELLSNSKQIESELKIIESDIMDIDKELQEGPMDVDDIEDENDGDGPDDESESPESSDRNQQNGSPESSDRDQQNGSPESSDQDQQNESTENSDRGQQNGLAAKPQPEIISNGSSLSSTADPKYKDLNDTNISQDDLASQQRSNESHPVPDVVVNSNDLFIGQTERSSTTQAASQQDHERPKDYKDYPFIDLTLDDDDGPSEQLFENGTVTLKKNARSGSDYLNSYGPLNCAMTIWSSNAAPNEVEECTYLKGHPHKEAMLEDETGKVLYKGMIRNIKKVAWQPRREGSTMLDLLESVEELNPEVKKTNSKYTFPFTTVLVDWKKGANLAPLPPLWISRTNYKLLTSSARKESLRTDRRIYAVALVQVKNYRNWAGKLLDNKWTGEKRVGLAQSPTPFPQTLETEQILLRGRDDQAKDRKSDDHQDHSTKGASMEHNQAQGSETKSPQDQGNRASPTNLPQFTNKATVAHEKKSERSPQPILNREEFVDQILSMIKNFDKDPLDKQMEARTSALAYYSLYERKMKEGGATEVKV</sequence>
<evidence type="ECO:0000313" key="2">
    <source>
        <dbReference type="EMBL" id="KGO75141.1"/>
    </source>
</evidence>